<dbReference type="InterPro" id="IPR009078">
    <property type="entry name" value="Ferritin-like_SF"/>
</dbReference>
<gene>
    <name evidence="1" type="ORF">SAMN05421882_103011</name>
</gene>
<protein>
    <submittedName>
        <fullName evidence="1">Uncharacterized protein</fullName>
    </submittedName>
</protein>
<dbReference type="SUPFAM" id="SSF47240">
    <property type="entry name" value="Ferritin-like"/>
    <property type="match status" value="1"/>
</dbReference>
<dbReference type="AlphaFoldDB" id="A0A1H2WN00"/>
<dbReference type="Gene3D" id="1.20.1260.10">
    <property type="match status" value="1"/>
</dbReference>
<dbReference type="InterPro" id="IPR012347">
    <property type="entry name" value="Ferritin-like"/>
</dbReference>
<organism evidence="1 2">
    <name type="scientific">Nitrosomonas communis</name>
    <dbReference type="NCBI Taxonomy" id="44574"/>
    <lineage>
        <taxon>Bacteria</taxon>
        <taxon>Pseudomonadati</taxon>
        <taxon>Pseudomonadota</taxon>
        <taxon>Betaproteobacteria</taxon>
        <taxon>Nitrosomonadales</taxon>
        <taxon>Nitrosomonadaceae</taxon>
        <taxon>Nitrosomonas</taxon>
    </lineage>
</organism>
<evidence type="ECO:0000313" key="1">
    <source>
        <dbReference type="EMBL" id="SDW81856.1"/>
    </source>
</evidence>
<dbReference type="PROSITE" id="PS00549">
    <property type="entry name" value="BACTERIOFERRITIN"/>
    <property type="match status" value="1"/>
</dbReference>
<sequence>MEGNADIINWLNRQLLHELTTINQYLFMPGCTKTDDLTNWASMNITNRSRI</sequence>
<proteinExistence type="predicted"/>
<reference evidence="1 2" key="1">
    <citation type="submission" date="2016-10" db="EMBL/GenBank/DDBJ databases">
        <authorList>
            <person name="de Groot N.N."/>
        </authorList>
    </citation>
    <scope>NUCLEOTIDE SEQUENCE [LARGE SCALE GENOMIC DNA]</scope>
    <source>
        <strain evidence="1 2">Nm110</strain>
    </source>
</reference>
<dbReference type="EMBL" id="FNNH01000030">
    <property type="protein sequence ID" value="SDW81856.1"/>
    <property type="molecule type" value="Genomic_DNA"/>
</dbReference>
<evidence type="ECO:0000313" key="2">
    <source>
        <dbReference type="Proteomes" id="UP000183454"/>
    </source>
</evidence>
<dbReference type="Proteomes" id="UP000183454">
    <property type="component" value="Unassembled WGS sequence"/>
</dbReference>
<name>A0A1H2WN00_9PROT</name>
<accession>A0A1H2WN00</accession>